<organism evidence="2">
    <name type="scientific">Arcobacter sp. AZ-2023</name>
    <dbReference type="NCBI Taxonomy" id="3074453"/>
    <lineage>
        <taxon>Bacteria</taxon>
        <taxon>Pseudomonadati</taxon>
        <taxon>Campylobacterota</taxon>
        <taxon>Epsilonproteobacteria</taxon>
        <taxon>Campylobacterales</taxon>
        <taxon>Arcobacteraceae</taxon>
        <taxon>Arcobacter</taxon>
    </lineage>
</organism>
<name>A0AA96DYF7_9BACT</name>
<proteinExistence type="predicted"/>
<dbReference type="InterPro" id="IPR036388">
    <property type="entry name" value="WH-like_DNA-bd_sf"/>
</dbReference>
<dbReference type="EMBL" id="CP134854">
    <property type="protein sequence ID" value="WNL30696.1"/>
    <property type="molecule type" value="Genomic_DNA"/>
</dbReference>
<dbReference type="Gene3D" id="1.10.10.10">
    <property type="entry name" value="Winged helix-like DNA-binding domain superfamily/Winged helix DNA-binding domain"/>
    <property type="match status" value="1"/>
</dbReference>
<dbReference type="InterPro" id="IPR036390">
    <property type="entry name" value="WH_DNA-bd_sf"/>
</dbReference>
<evidence type="ECO:0000313" key="1">
    <source>
        <dbReference type="EMBL" id="WNL30696.1"/>
    </source>
</evidence>
<sequence>MSYDKRKSGIKYGFTTIQHDPRLKFELSTEAYCVADAIYNLSNNPSSIAPGWCYSSRQSIADMFGISKRSVQRALEELKNKELLIVNEDTNFLRTTQKWFDEFVQYQLQKNVQISRGDNLS</sequence>
<protein>
    <submittedName>
        <fullName evidence="2">Helix-turn-helix domain-containing protein</fullName>
    </submittedName>
</protein>
<dbReference type="AlphaFoldDB" id="A0AA96DYF7"/>
<gene>
    <name evidence="2" type="ORF">RMQ66_00815</name>
    <name evidence="1" type="ORF">RMQ68_04735</name>
</gene>
<dbReference type="SUPFAM" id="SSF46785">
    <property type="entry name" value="Winged helix' DNA-binding domain"/>
    <property type="match status" value="1"/>
</dbReference>
<reference evidence="2" key="1">
    <citation type="submission" date="2023-09" db="EMBL/GenBank/DDBJ databases">
        <title>Arcobacter tbilisiensis sp. nov. isolated from chicken meat in Tbilisi, Georgia.</title>
        <authorList>
            <person name="Matthias R."/>
            <person name="Zautner A.E."/>
        </authorList>
    </citation>
    <scope>NUCLEOTIDE SEQUENCE</scope>
    <source>
        <strain evidence="1">LEO 52</strain>
        <strain evidence="2">LEO 65</strain>
    </source>
</reference>
<accession>A0AA96DYF7</accession>
<dbReference type="EMBL" id="CP134842">
    <property type="protein sequence ID" value="WNL36350.1"/>
    <property type="molecule type" value="Genomic_DNA"/>
</dbReference>
<evidence type="ECO:0000313" key="2">
    <source>
        <dbReference type="EMBL" id="WNL36350.1"/>
    </source>
</evidence>